<dbReference type="Proteomes" id="UP000886523">
    <property type="component" value="Unassembled WGS sequence"/>
</dbReference>
<comment type="caution">
    <text evidence="2">The sequence shown here is derived from an EMBL/GenBank/DDBJ whole genome shotgun (WGS) entry which is preliminary data.</text>
</comment>
<reference evidence="2" key="1">
    <citation type="journal article" date="2020" name="Nat. Commun.">
        <title>Large-scale genome sequencing of mycorrhizal fungi provides insights into the early evolution of symbiotic traits.</title>
        <authorList>
            <person name="Miyauchi S."/>
            <person name="Kiss E."/>
            <person name="Kuo A."/>
            <person name="Drula E."/>
            <person name="Kohler A."/>
            <person name="Sanchez-Garcia M."/>
            <person name="Morin E."/>
            <person name="Andreopoulos B."/>
            <person name="Barry K.W."/>
            <person name="Bonito G."/>
            <person name="Buee M."/>
            <person name="Carver A."/>
            <person name="Chen C."/>
            <person name="Cichocki N."/>
            <person name="Clum A."/>
            <person name="Culley D."/>
            <person name="Crous P.W."/>
            <person name="Fauchery L."/>
            <person name="Girlanda M."/>
            <person name="Hayes R.D."/>
            <person name="Keri Z."/>
            <person name="LaButti K."/>
            <person name="Lipzen A."/>
            <person name="Lombard V."/>
            <person name="Magnuson J."/>
            <person name="Maillard F."/>
            <person name="Murat C."/>
            <person name="Nolan M."/>
            <person name="Ohm R.A."/>
            <person name="Pangilinan J."/>
            <person name="Pereira M.F."/>
            <person name="Perotto S."/>
            <person name="Peter M."/>
            <person name="Pfister S."/>
            <person name="Riley R."/>
            <person name="Sitrit Y."/>
            <person name="Stielow J.B."/>
            <person name="Szollosi G."/>
            <person name="Zifcakova L."/>
            <person name="Stursova M."/>
            <person name="Spatafora J.W."/>
            <person name="Tedersoo L."/>
            <person name="Vaario L.M."/>
            <person name="Yamada A."/>
            <person name="Yan M."/>
            <person name="Wang P."/>
            <person name="Xu J."/>
            <person name="Bruns T."/>
            <person name="Baldrian P."/>
            <person name="Vilgalys R."/>
            <person name="Dunand C."/>
            <person name="Henrissat B."/>
            <person name="Grigoriev I.V."/>
            <person name="Hibbett D."/>
            <person name="Nagy L.G."/>
            <person name="Martin F.M."/>
        </authorList>
    </citation>
    <scope>NUCLEOTIDE SEQUENCE</scope>
    <source>
        <strain evidence="2">UP504</strain>
    </source>
</reference>
<feature type="signal peptide" evidence="1">
    <location>
        <begin position="1"/>
        <end position="24"/>
    </location>
</feature>
<keyword evidence="1" id="KW-0732">Signal</keyword>
<dbReference type="AlphaFoldDB" id="A0A9P6AYI7"/>
<dbReference type="EMBL" id="MU128961">
    <property type="protein sequence ID" value="KAF9514354.1"/>
    <property type="molecule type" value="Genomic_DNA"/>
</dbReference>
<proteinExistence type="predicted"/>
<evidence type="ECO:0000313" key="2">
    <source>
        <dbReference type="EMBL" id="KAF9514354.1"/>
    </source>
</evidence>
<sequence>MWVCNCAPSLLITLLAVLLNLTEYQLIICQKPKAARMCGLRAGDTAVDQRCAAETCGLQATIWDKGDCRDWSTCGGNGPFRDITEGFAFWGAQVMVMEVTVMGGSRGWKGEGGRQVVMDVCLVSSRQGWKAGRWLWVFPFELSILPVVQVNSLPSAQWKGTILCLLLD</sequence>
<gene>
    <name evidence="2" type="ORF">BS47DRAFT_1361738</name>
</gene>
<evidence type="ECO:0000313" key="3">
    <source>
        <dbReference type="Proteomes" id="UP000886523"/>
    </source>
</evidence>
<accession>A0A9P6AYI7</accession>
<feature type="chain" id="PRO_5040430272" evidence="1">
    <location>
        <begin position="25"/>
        <end position="168"/>
    </location>
</feature>
<evidence type="ECO:0000256" key="1">
    <source>
        <dbReference type="SAM" id="SignalP"/>
    </source>
</evidence>
<organism evidence="2 3">
    <name type="scientific">Hydnum rufescens UP504</name>
    <dbReference type="NCBI Taxonomy" id="1448309"/>
    <lineage>
        <taxon>Eukaryota</taxon>
        <taxon>Fungi</taxon>
        <taxon>Dikarya</taxon>
        <taxon>Basidiomycota</taxon>
        <taxon>Agaricomycotina</taxon>
        <taxon>Agaricomycetes</taxon>
        <taxon>Cantharellales</taxon>
        <taxon>Hydnaceae</taxon>
        <taxon>Hydnum</taxon>
    </lineage>
</organism>
<name>A0A9P6AYI7_9AGAM</name>
<protein>
    <submittedName>
        <fullName evidence="2">Uncharacterized protein</fullName>
    </submittedName>
</protein>
<keyword evidence="3" id="KW-1185">Reference proteome</keyword>